<name>K4KXS8_SIMAS</name>
<protein>
    <submittedName>
        <fullName evidence="3">NAD(FAD)-dependent dehydrogenase</fullName>
    </submittedName>
</protein>
<feature type="binding site" evidence="2">
    <location>
        <position position="77"/>
    </location>
    <ligand>
        <name>7-chloro-L-tryptophan</name>
        <dbReference type="ChEBI" id="CHEBI:58713"/>
    </ligand>
</feature>
<proteinExistence type="predicted"/>
<accession>K4KXS8</accession>
<dbReference type="EMBL" id="CP003746">
    <property type="protein sequence ID" value="AFU98717.1"/>
    <property type="molecule type" value="Genomic_DNA"/>
</dbReference>
<evidence type="ECO:0000256" key="2">
    <source>
        <dbReference type="PIRSR" id="PIRSR011396-2"/>
    </source>
</evidence>
<dbReference type="PANTHER" id="PTHR43747:SF4">
    <property type="entry name" value="FLAVIN-DEPENDENT TRYPTOPHAN HALOGENASE"/>
    <property type="match status" value="1"/>
</dbReference>
<evidence type="ECO:0000313" key="4">
    <source>
        <dbReference type="Proteomes" id="UP000000466"/>
    </source>
</evidence>
<dbReference type="PROSITE" id="PS51257">
    <property type="entry name" value="PROKAR_LIPOPROTEIN"/>
    <property type="match status" value="1"/>
</dbReference>
<dbReference type="KEGG" id="saga:M5M_07630"/>
<keyword evidence="4" id="KW-1185">Reference proteome</keyword>
<reference evidence="3 4" key="1">
    <citation type="journal article" date="2013" name="Genome Announc.">
        <title>Complete genome sequence of Simiduia agarivorans SA1(T), a marine bacterium able to degrade a variety of polysaccharides.</title>
        <authorList>
            <person name="Lin S.Y."/>
            <person name="Shieh W.Y."/>
            <person name="Chen J.S."/>
            <person name="Tang S.L."/>
        </authorList>
    </citation>
    <scope>NUCLEOTIDE SEQUENCE [LARGE SCALE GENOMIC DNA]</scope>
    <source>
        <strain evidence="4">DSM 21679 / JCM 13881 / BCRC 17597 / SA1</strain>
    </source>
</reference>
<dbReference type="OrthoDB" id="6278312at2"/>
<dbReference type="GO" id="GO:0004497">
    <property type="term" value="F:monooxygenase activity"/>
    <property type="evidence" value="ECO:0007669"/>
    <property type="project" value="InterPro"/>
</dbReference>
<dbReference type="InterPro" id="IPR033856">
    <property type="entry name" value="Trp_halogen"/>
</dbReference>
<feature type="active site" evidence="1">
    <location>
        <position position="77"/>
    </location>
</feature>
<dbReference type="InterPro" id="IPR036188">
    <property type="entry name" value="FAD/NAD-bd_sf"/>
</dbReference>
<feature type="binding site" evidence="2">
    <location>
        <begin position="12"/>
        <end position="15"/>
    </location>
    <ligand>
        <name>FAD</name>
        <dbReference type="ChEBI" id="CHEBI:57692"/>
    </ligand>
</feature>
<organism evidence="3 4">
    <name type="scientific">Simiduia agarivorans (strain DSM 21679 / JCM 13881 / BCRC 17597 / SA1)</name>
    <dbReference type="NCBI Taxonomy" id="1117647"/>
    <lineage>
        <taxon>Bacteria</taxon>
        <taxon>Pseudomonadati</taxon>
        <taxon>Pseudomonadota</taxon>
        <taxon>Gammaproteobacteria</taxon>
        <taxon>Cellvibrionales</taxon>
        <taxon>Cellvibrionaceae</taxon>
        <taxon>Simiduia</taxon>
    </lineage>
</organism>
<dbReference type="AlphaFoldDB" id="K4KXS8"/>
<feature type="binding site" evidence="2">
    <location>
        <position position="338"/>
    </location>
    <ligand>
        <name>L-tryptophan</name>
        <dbReference type="ChEBI" id="CHEBI:57912"/>
    </ligand>
</feature>
<keyword evidence="2" id="KW-0285">Flavoprotein</keyword>
<sequence length="480" mass="52606">MKPPRSLAIVGGGTAGWMAACLLQAAWGDACTITLIEDPDTPTIGVGEGSTPLLKRFFSRLGLCESDWMPACDATYKAGILFDGWSASEPDYFHPFFSALDLNTGDAFFHQADRRRRGAAVDARPADYFVAAQVAELGLAAAPANALPFEVDYGYHFDAGKLSALLRRHACGRGVRYRPVKLAAVHTDDQRITGLALADGTECKADFYLDCTGFRSLLLQQGLGVGFHPYTDALLNDAAVVLQDSVPLPGLPARTRSTALTAGWAWQIPLQQRTGYGYVYSRRFCAPDQAAAELRAHAGVGADHPVRHLQFPVGRVHQHWQGNCLAVGLSQGFVEPLEATALMLVQSTIELFIQAREVASFNAHINRLFDGVRDYIVGHYLLAGRNEPYWQAARDTRCASEALRALLTRWDQGQDLHSLLAGPLGSVYMRPSWYVLLAGLGRFPRVQCADNSVGDSARHQCEQLARAHFSDHRRWLAAQR</sequence>
<evidence type="ECO:0000313" key="3">
    <source>
        <dbReference type="EMBL" id="AFU98717.1"/>
    </source>
</evidence>
<feature type="binding site" evidence="2">
    <location>
        <position position="329"/>
    </location>
    <ligand>
        <name>FAD</name>
        <dbReference type="ChEBI" id="CHEBI:57692"/>
    </ligand>
</feature>
<keyword evidence="2" id="KW-0547">Nucleotide-binding</keyword>
<dbReference type="HOGENOM" id="CLU_022247_1_0_6"/>
<dbReference type="InterPro" id="IPR050816">
    <property type="entry name" value="Flavin-dep_Halogenase_NPB"/>
</dbReference>
<dbReference type="PANTHER" id="PTHR43747">
    <property type="entry name" value="FAD-BINDING PROTEIN"/>
    <property type="match status" value="1"/>
</dbReference>
<gene>
    <name evidence="3" type="ordered locus">M5M_07630</name>
</gene>
<dbReference type="PIRSF" id="PIRSF011396">
    <property type="entry name" value="Trp_halogenase"/>
    <property type="match status" value="1"/>
</dbReference>
<dbReference type="InterPro" id="IPR006905">
    <property type="entry name" value="Flavin_halogenase"/>
</dbReference>
<dbReference type="GO" id="GO:0000166">
    <property type="term" value="F:nucleotide binding"/>
    <property type="evidence" value="ECO:0007669"/>
    <property type="project" value="UniProtKB-KW"/>
</dbReference>
<dbReference type="Gene3D" id="3.50.50.60">
    <property type="entry name" value="FAD/NAD(P)-binding domain"/>
    <property type="match status" value="1"/>
</dbReference>
<dbReference type="STRING" id="1117647.M5M_07630"/>
<dbReference type="eggNOG" id="COG0644">
    <property type="taxonomic scope" value="Bacteria"/>
</dbReference>
<keyword evidence="2" id="KW-0274">FAD</keyword>
<dbReference type="SUPFAM" id="SSF51905">
    <property type="entry name" value="FAD/NAD(P)-binding domain"/>
    <property type="match status" value="1"/>
</dbReference>
<dbReference type="Pfam" id="PF04820">
    <property type="entry name" value="Trp_halogenase"/>
    <property type="match status" value="1"/>
</dbReference>
<dbReference type="RefSeq" id="WP_015046890.1">
    <property type="nucleotide sequence ID" value="NC_018868.3"/>
</dbReference>
<dbReference type="Proteomes" id="UP000000466">
    <property type="component" value="Chromosome"/>
</dbReference>
<evidence type="ECO:0000256" key="1">
    <source>
        <dbReference type="PIRSR" id="PIRSR011396-1"/>
    </source>
</evidence>